<proteinExistence type="predicted"/>
<dbReference type="AlphaFoldDB" id="A0A183L0V5"/>
<evidence type="ECO:0000313" key="1">
    <source>
        <dbReference type="WBParaSite" id="SCUD_0002095701-mRNA-1"/>
    </source>
</evidence>
<dbReference type="WBParaSite" id="SCUD_0002095701-mRNA-1">
    <property type="protein sequence ID" value="SCUD_0002095701-mRNA-1"/>
    <property type="gene ID" value="SCUD_0002095701"/>
</dbReference>
<protein>
    <submittedName>
        <fullName evidence="1">Uncharacterized protein</fullName>
    </submittedName>
</protein>
<name>A0A183L0V5_9TREM</name>
<reference evidence="1" key="1">
    <citation type="submission" date="2016-06" db="UniProtKB">
        <authorList>
            <consortium name="WormBaseParasite"/>
        </authorList>
    </citation>
    <scope>IDENTIFICATION</scope>
</reference>
<sequence>MSRQFYCMGQKPGELQKPSSRKYRCLLTVVCAKYFGSVGRTLLATTYCGREQTREEEVRKKRWKWIRHTLRKAPNCVTRQALTWDPQSQ</sequence>
<accession>A0A183L0V5</accession>
<organism evidence="1">
    <name type="scientific">Schistosoma curassoni</name>
    <dbReference type="NCBI Taxonomy" id="6186"/>
    <lineage>
        <taxon>Eukaryota</taxon>
        <taxon>Metazoa</taxon>
        <taxon>Spiralia</taxon>
        <taxon>Lophotrochozoa</taxon>
        <taxon>Platyhelminthes</taxon>
        <taxon>Trematoda</taxon>
        <taxon>Digenea</taxon>
        <taxon>Strigeidida</taxon>
        <taxon>Schistosomatoidea</taxon>
        <taxon>Schistosomatidae</taxon>
        <taxon>Schistosoma</taxon>
    </lineage>
</organism>